<protein>
    <recommendedName>
        <fullName evidence="4">Carboxypeptidase regulatory-like domain-containing protein</fullName>
    </recommendedName>
</protein>
<keyword evidence="1" id="KW-0732">Signal</keyword>
<reference evidence="2 3" key="1">
    <citation type="submission" date="2018-12" db="EMBL/GenBank/DDBJ databases">
        <title>The whole draft genome of Aquabacterium sp. SJQ9.</title>
        <authorList>
            <person name="Sun L."/>
            <person name="Gao X."/>
            <person name="Chen W."/>
            <person name="Huang K."/>
        </authorList>
    </citation>
    <scope>NUCLEOTIDE SEQUENCE [LARGE SCALE GENOMIC DNA]</scope>
    <source>
        <strain evidence="2 3">SJQ9</strain>
    </source>
</reference>
<dbReference type="AlphaFoldDB" id="A0A3R8S8E6"/>
<dbReference type="RefSeq" id="WP_125242592.1">
    <property type="nucleotide sequence ID" value="NZ_RSED01000005.1"/>
</dbReference>
<organism evidence="2 3">
    <name type="scientific">Aquabacterium soli</name>
    <dbReference type="NCBI Taxonomy" id="2493092"/>
    <lineage>
        <taxon>Bacteria</taxon>
        <taxon>Pseudomonadati</taxon>
        <taxon>Pseudomonadota</taxon>
        <taxon>Betaproteobacteria</taxon>
        <taxon>Burkholderiales</taxon>
        <taxon>Aquabacterium</taxon>
    </lineage>
</organism>
<dbReference type="OrthoDB" id="8572778at2"/>
<proteinExistence type="predicted"/>
<evidence type="ECO:0000313" key="2">
    <source>
        <dbReference type="EMBL" id="RRS04775.1"/>
    </source>
</evidence>
<gene>
    <name evidence="2" type="ORF">EIP75_07235</name>
</gene>
<accession>A0A3R8S8E6</accession>
<dbReference type="Proteomes" id="UP000269265">
    <property type="component" value="Unassembled WGS sequence"/>
</dbReference>
<evidence type="ECO:0008006" key="4">
    <source>
        <dbReference type="Google" id="ProtNLM"/>
    </source>
</evidence>
<feature type="signal peptide" evidence="1">
    <location>
        <begin position="1"/>
        <end position="17"/>
    </location>
</feature>
<dbReference type="PROSITE" id="PS51257">
    <property type="entry name" value="PROKAR_LIPOPROTEIN"/>
    <property type="match status" value="1"/>
</dbReference>
<sequence length="608" mass="63415">MKIRLMSTALAVSVLLAACGGGGGGKPSGPAGSNATISGTAAAGLPLVGSVTIKDANGASRTVSIGANGAYTVDTTGLAAPFLLRATGTAGGATYVVHSAATSADVNGNINITPLTDLILSNVAGQIATNYFDSGSFGNLSASQLNTEAAKLKEKLLPVLQAMGVDTATDLLRAQFTPLSSPLDKALDAISVSYDTSTNIATLTNVLTQESITDDIATPAAQEPSPITMSDTSNLGTAADDIPLIRAALASFTAAFSTSLPTVATVKSHLTGGFLDLDQDRDAMASEMAGDSSNIGIQLTDVSINHIDYTDTASPVADISFLVKSASGAVLDREQHFKLKKIDGTWKLHGNQRVLDISAHVHTVKSHYGSGGYTSECRGSGLEFWIEDMDDANSTDIAHIVVTGPGLPDHGIRYDRPSEGGPWQMVETGQSGTWYRLATTCNDKGYPSADLSDEQIAAIKDNASYTLTMYDNKDEVITSQGDNGVYRMSMAARPLTYTELSASTAFPSITSPATFAAFLSSGTFTDPVIAGGNMNPLGEGWVYVAASYSGGELSAESNVTSGANGTFSRTFSLPAGSGYLWRKEIRVETRDAGLRHLMTQYVWMSPEL</sequence>
<name>A0A3R8S8E6_9BURK</name>
<keyword evidence="3" id="KW-1185">Reference proteome</keyword>
<comment type="caution">
    <text evidence="2">The sequence shown here is derived from an EMBL/GenBank/DDBJ whole genome shotgun (WGS) entry which is preliminary data.</text>
</comment>
<evidence type="ECO:0000256" key="1">
    <source>
        <dbReference type="SAM" id="SignalP"/>
    </source>
</evidence>
<dbReference type="EMBL" id="RSED01000005">
    <property type="protein sequence ID" value="RRS04775.1"/>
    <property type="molecule type" value="Genomic_DNA"/>
</dbReference>
<feature type="chain" id="PRO_5018588975" description="Carboxypeptidase regulatory-like domain-containing protein" evidence="1">
    <location>
        <begin position="18"/>
        <end position="608"/>
    </location>
</feature>
<evidence type="ECO:0000313" key="3">
    <source>
        <dbReference type="Proteomes" id="UP000269265"/>
    </source>
</evidence>